<feature type="transmembrane region" description="Helical" evidence="6">
    <location>
        <begin position="20"/>
        <end position="38"/>
    </location>
</feature>
<accession>A0ABR5ZU60</accession>
<feature type="transmembrane region" description="Helical" evidence="6">
    <location>
        <begin position="409"/>
        <end position="431"/>
    </location>
</feature>
<evidence type="ECO:0000256" key="1">
    <source>
        <dbReference type="ARBA" id="ARBA00004651"/>
    </source>
</evidence>
<gene>
    <name evidence="7" type="ORF">CPA56_07510</name>
</gene>
<evidence type="ECO:0000256" key="6">
    <source>
        <dbReference type="SAM" id="Phobius"/>
    </source>
</evidence>
<keyword evidence="4 6" id="KW-1133">Transmembrane helix</keyword>
<proteinExistence type="predicted"/>
<protein>
    <recommendedName>
        <fullName evidence="9">Oligosaccharide flippase family protein</fullName>
    </recommendedName>
</protein>
<dbReference type="EMBL" id="PDLY01000004">
    <property type="protein sequence ID" value="MBA5727825.1"/>
    <property type="molecule type" value="Genomic_DNA"/>
</dbReference>
<comment type="subcellular location">
    <subcellularLocation>
        <location evidence="1">Cell membrane</location>
        <topology evidence="1">Multi-pass membrane protein</topology>
    </subcellularLocation>
</comment>
<evidence type="ECO:0008006" key="9">
    <source>
        <dbReference type="Google" id="ProtNLM"/>
    </source>
</evidence>
<feature type="transmembrane region" description="Helical" evidence="6">
    <location>
        <begin position="190"/>
        <end position="211"/>
    </location>
</feature>
<keyword evidence="5 6" id="KW-0472">Membrane</keyword>
<sequence length="456" mass="49972">MMKGWFGDDLFRVVLKNAGRLGSTKLIGAAVGLVALVSTGRTLRPHDFGVLTLIASYIETIAAIGQFQSWQIVLHYAAVPWQKGERGTVQNSISLAIGLDICAGLLSMLFGILAFLFFGRLLGIHDQHTILVLIYCTLIPGMGSTAAYGILRLFDRIDLVSRQQLITPTVRAVGCLLAWVSGTKLTGFVIAWYLALLAGQIYLWGTALLELKRHDLLKGLRPSIIRASRQMPEGMWGFVWTASITTVLETVWEPISKLLVGKIVSTSAAGLYSLAMEFLDAVQRPAKLLEKSYYPEVVLMNPRTSAPWKLALRTSVFSGALGLLAMLVVYVGGKPVISMFGHRFGDAATLMMWMSPSLVFFTAGLPMEGVLYTAGRSHYIMLAQLFSVCIYVPLLVYMGHHYGLNGAGLAYALGIFFATLLMFAMMGVTYLRRNRIVLPHERETRHSGDLPATSGS</sequence>
<dbReference type="PANTHER" id="PTHR30250:SF31">
    <property type="entry name" value="INNER MEMBRANE PROTEIN YGHQ"/>
    <property type="match status" value="1"/>
</dbReference>
<keyword evidence="2" id="KW-1003">Cell membrane</keyword>
<feature type="transmembrane region" description="Helical" evidence="6">
    <location>
        <begin position="93"/>
        <end position="118"/>
    </location>
</feature>
<keyword evidence="8" id="KW-1185">Reference proteome</keyword>
<reference evidence="7 8" key="1">
    <citation type="submission" date="2017-10" db="EMBL/GenBank/DDBJ databases">
        <authorList>
            <person name="Jakob F."/>
        </authorList>
    </citation>
    <scope>NUCLEOTIDE SEQUENCE [LARGE SCALE GENOMIC DNA]</scope>
    <source>
        <strain evidence="7 8">TMW 2.1889</strain>
    </source>
</reference>
<dbReference type="Pfam" id="PF01943">
    <property type="entry name" value="Polysacc_synt"/>
    <property type="match status" value="1"/>
</dbReference>
<comment type="caution">
    <text evidence="7">The sequence shown here is derived from an EMBL/GenBank/DDBJ whole genome shotgun (WGS) entry which is preliminary data.</text>
</comment>
<dbReference type="RefSeq" id="WP_182041378.1">
    <property type="nucleotide sequence ID" value="NZ_PDLY01000004.1"/>
</dbReference>
<evidence type="ECO:0000256" key="5">
    <source>
        <dbReference type="ARBA" id="ARBA00023136"/>
    </source>
</evidence>
<dbReference type="PANTHER" id="PTHR30250">
    <property type="entry name" value="PST FAMILY PREDICTED COLANIC ACID TRANSPORTER"/>
    <property type="match status" value="1"/>
</dbReference>
<feature type="transmembrane region" description="Helical" evidence="6">
    <location>
        <begin position="310"/>
        <end position="330"/>
    </location>
</feature>
<evidence type="ECO:0000256" key="3">
    <source>
        <dbReference type="ARBA" id="ARBA00022692"/>
    </source>
</evidence>
<organism evidence="7 8">
    <name type="scientific">Bombella mellum</name>
    <dbReference type="NCBI Taxonomy" id="2039288"/>
    <lineage>
        <taxon>Bacteria</taxon>
        <taxon>Pseudomonadati</taxon>
        <taxon>Pseudomonadota</taxon>
        <taxon>Alphaproteobacteria</taxon>
        <taxon>Acetobacterales</taxon>
        <taxon>Acetobacteraceae</taxon>
        <taxon>Bombella</taxon>
    </lineage>
</organism>
<evidence type="ECO:0000256" key="2">
    <source>
        <dbReference type="ARBA" id="ARBA00022475"/>
    </source>
</evidence>
<evidence type="ECO:0000313" key="8">
    <source>
        <dbReference type="Proteomes" id="UP000765338"/>
    </source>
</evidence>
<name>A0ABR5ZU60_9PROT</name>
<feature type="transmembrane region" description="Helical" evidence="6">
    <location>
        <begin position="350"/>
        <end position="367"/>
    </location>
</feature>
<dbReference type="InterPro" id="IPR002797">
    <property type="entry name" value="Polysacc_synth"/>
</dbReference>
<feature type="transmembrane region" description="Helical" evidence="6">
    <location>
        <begin position="130"/>
        <end position="151"/>
    </location>
</feature>
<evidence type="ECO:0000313" key="7">
    <source>
        <dbReference type="EMBL" id="MBA5727825.1"/>
    </source>
</evidence>
<dbReference type="Proteomes" id="UP000765338">
    <property type="component" value="Unassembled WGS sequence"/>
</dbReference>
<dbReference type="InterPro" id="IPR050833">
    <property type="entry name" value="Poly_Biosynth_Transport"/>
</dbReference>
<keyword evidence="3 6" id="KW-0812">Transmembrane</keyword>
<evidence type="ECO:0000256" key="4">
    <source>
        <dbReference type="ARBA" id="ARBA00022989"/>
    </source>
</evidence>
<feature type="transmembrane region" description="Helical" evidence="6">
    <location>
        <begin position="379"/>
        <end position="397"/>
    </location>
</feature>